<feature type="domain" description="Calcineurin-like phosphoesterase" evidence="2">
    <location>
        <begin position="33"/>
        <end position="269"/>
    </location>
</feature>
<dbReference type="Pfam" id="PF00149">
    <property type="entry name" value="Metallophos"/>
    <property type="match status" value="1"/>
</dbReference>
<dbReference type="Proteomes" id="UP001430306">
    <property type="component" value="Unassembled WGS sequence"/>
</dbReference>
<evidence type="ECO:0000313" key="4">
    <source>
        <dbReference type="Proteomes" id="UP001430306"/>
    </source>
</evidence>
<evidence type="ECO:0000256" key="1">
    <source>
        <dbReference type="SAM" id="MobiDB-lite"/>
    </source>
</evidence>
<accession>A0ABS8NFU9</accession>
<dbReference type="Gene3D" id="3.60.21.10">
    <property type="match status" value="1"/>
</dbReference>
<evidence type="ECO:0000259" key="2">
    <source>
        <dbReference type="Pfam" id="PF00149"/>
    </source>
</evidence>
<dbReference type="SUPFAM" id="SSF56300">
    <property type="entry name" value="Metallo-dependent phosphatases"/>
    <property type="match status" value="1"/>
</dbReference>
<proteinExistence type="predicted"/>
<sequence>MLKRRKNRPASVHGNTLPRMAELVPHADLVRPMRLAFVSDLHLFSSRCHYDRHEPAIRRALEASDVCVWGGDLFDFCWSQLGDGEQSRRAAIDWLEEWRSEFPEKVFVYLNGNHDAQAKFRDSLSEWAKPHARSGDQQQPQDSSPATEDSGKSSEPTRLSLRPGAIHVGWDALRFADTLLVHGDVMEGGNHDMALAQYRHRWSHEPNTSPANLQNGLYDAAVTARLHLAAASVVHRRRSTCLRLLHWARQQPAWLHHDLKRIVFGHTHRHINGVRVAGIEFFNGGAAVRHVRFDPVLLQVSCRD</sequence>
<reference evidence="3" key="1">
    <citation type="submission" date="2021-11" db="EMBL/GenBank/DDBJ databases">
        <title>Genome sequence.</title>
        <authorList>
            <person name="Sun Q."/>
        </authorList>
    </citation>
    <scope>NUCLEOTIDE SEQUENCE</scope>
    <source>
        <strain evidence="3">JC740</strain>
    </source>
</reference>
<dbReference type="EMBL" id="JAJKFW010000012">
    <property type="protein sequence ID" value="MCC9641812.1"/>
    <property type="molecule type" value="Genomic_DNA"/>
</dbReference>
<protein>
    <submittedName>
        <fullName evidence="3">Metallophosphoesterase</fullName>
    </submittedName>
</protein>
<evidence type="ECO:0000313" key="3">
    <source>
        <dbReference type="EMBL" id="MCC9641812.1"/>
    </source>
</evidence>
<dbReference type="InterPro" id="IPR004843">
    <property type="entry name" value="Calcineurin-like_PHP"/>
</dbReference>
<name>A0ABS8NFU9_9BACT</name>
<feature type="region of interest" description="Disordered" evidence="1">
    <location>
        <begin position="126"/>
        <end position="159"/>
    </location>
</feature>
<feature type="compositionally biased region" description="Low complexity" evidence="1">
    <location>
        <begin position="136"/>
        <end position="145"/>
    </location>
</feature>
<dbReference type="InterPro" id="IPR029052">
    <property type="entry name" value="Metallo-depent_PP-like"/>
</dbReference>
<comment type="caution">
    <text evidence="3">The sequence shown here is derived from an EMBL/GenBank/DDBJ whole genome shotgun (WGS) entry which is preliminary data.</text>
</comment>
<organism evidence="3 4">
    <name type="scientific">Rhodopirellula halodulae</name>
    <dbReference type="NCBI Taxonomy" id="2894198"/>
    <lineage>
        <taxon>Bacteria</taxon>
        <taxon>Pseudomonadati</taxon>
        <taxon>Planctomycetota</taxon>
        <taxon>Planctomycetia</taxon>
        <taxon>Pirellulales</taxon>
        <taxon>Pirellulaceae</taxon>
        <taxon>Rhodopirellula</taxon>
    </lineage>
</organism>
<keyword evidence="4" id="KW-1185">Reference proteome</keyword>
<gene>
    <name evidence="3" type="ORF">LOC71_05960</name>
</gene>